<comment type="caution">
    <text evidence="2">The sequence shown here is derived from an EMBL/GenBank/DDBJ whole genome shotgun (WGS) entry which is preliminary data.</text>
</comment>
<organism evidence="2 3">
    <name type="scientific">Colletotrichum gloeosporioides (strain Cg-14)</name>
    <name type="common">Anthracnose fungus</name>
    <name type="synonym">Glomerella cingulata</name>
    <dbReference type="NCBI Taxonomy" id="1237896"/>
    <lineage>
        <taxon>Eukaryota</taxon>
        <taxon>Fungi</taxon>
        <taxon>Dikarya</taxon>
        <taxon>Ascomycota</taxon>
        <taxon>Pezizomycotina</taxon>
        <taxon>Sordariomycetes</taxon>
        <taxon>Hypocreomycetidae</taxon>
        <taxon>Glomerellales</taxon>
        <taxon>Glomerellaceae</taxon>
        <taxon>Colletotrichum</taxon>
        <taxon>Colletotrichum gloeosporioides species complex</taxon>
    </lineage>
</organism>
<dbReference type="PANTHER" id="PTHR42057">
    <property type="entry name" value="F-BOX DOMAIN PROTEIN (AFU_ORTHOLOGUE AFUA_4G00200)"/>
    <property type="match status" value="1"/>
</dbReference>
<reference evidence="3" key="1">
    <citation type="journal article" date="2013" name="Mol. Plant Microbe Interact.">
        <title>Global aspects of pacC regulation of pathogenicity genes in Colletotrichum gloeosporioides as revealed by transcriptome analysis.</title>
        <authorList>
            <person name="Alkan N."/>
            <person name="Meng X."/>
            <person name="Friedlander G."/>
            <person name="Reuveni E."/>
            <person name="Sukno S."/>
            <person name="Sherman A."/>
            <person name="Thon M."/>
            <person name="Fluhr R."/>
            <person name="Prusky D."/>
        </authorList>
    </citation>
    <scope>NUCLEOTIDE SEQUENCE [LARGE SCALE GENOMIC DNA]</scope>
    <source>
        <strain evidence="3">Cg-14</strain>
    </source>
</reference>
<dbReference type="SUPFAM" id="SSF81383">
    <property type="entry name" value="F-box domain"/>
    <property type="match status" value="1"/>
</dbReference>
<feature type="domain" description="F-box" evidence="1">
    <location>
        <begin position="1"/>
        <end position="46"/>
    </location>
</feature>
<dbReference type="HOGENOM" id="CLU_034857_0_0_1"/>
<dbReference type="OrthoDB" id="3140657at2759"/>
<name>T0KG92_COLGC</name>
<accession>T0KG92</accession>
<protein>
    <recommendedName>
        <fullName evidence="1">F-box domain-containing protein</fullName>
    </recommendedName>
</protein>
<dbReference type="InterPro" id="IPR036047">
    <property type="entry name" value="F-box-like_dom_sf"/>
</dbReference>
<dbReference type="AlphaFoldDB" id="T0KG92"/>
<evidence type="ECO:0000313" key="3">
    <source>
        <dbReference type="Proteomes" id="UP000015530"/>
    </source>
</evidence>
<proteinExistence type="predicted"/>
<dbReference type="PANTHER" id="PTHR42057:SF2">
    <property type="entry name" value="F-BOX DOMAIN PROTEIN (AFU_ORTHOLOGUE AFUA_4G00200)-RELATED"/>
    <property type="match status" value="1"/>
</dbReference>
<dbReference type="CDD" id="cd09917">
    <property type="entry name" value="F-box_SF"/>
    <property type="match status" value="1"/>
</dbReference>
<dbReference type="Pfam" id="PF00646">
    <property type="entry name" value="F-box"/>
    <property type="match status" value="1"/>
</dbReference>
<dbReference type="OMA" id="LYFKDYW"/>
<evidence type="ECO:0000259" key="1">
    <source>
        <dbReference type="PROSITE" id="PS50181"/>
    </source>
</evidence>
<dbReference type="Proteomes" id="UP000015530">
    <property type="component" value="Unassembled WGS sequence"/>
</dbReference>
<dbReference type="EMBL" id="AMYD01001702">
    <property type="protein sequence ID" value="EQB51948.1"/>
    <property type="molecule type" value="Genomic_DNA"/>
</dbReference>
<gene>
    <name evidence="2" type="ORF">CGLO_08456</name>
</gene>
<dbReference type="InterPro" id="IPR001810">
    <property type="entry name" value="F-box_dom"/>
</dbReference>
<sequence length="595" mass="68004">MSNLGPLPNEVHGLIFSWLPQRDLLTCRHLNKKVGDIATSVAFRHVSLKARRKCEVFAKIARSTHLRRAVRELTIDSWVGPSFEYNLNGGYPMPQEFIAALSFVGMFSKLKTVNIRFNENVGNGQESFHEIEETYDFRFWVLDTVIKCLAGTWNGNNQQLRMQEVHSSMYKGQSSKWEESKGLKLTDQDVQLLQPVHVGTITVSNLQDFNDKRLTESAAFKSVISSPNLRDLKLFITTESDEAAPERNIFFPERYDIDCLPHTWLSPSLAKNLRTLSLYCDDYWGWCPRLDLRTVNPGSGPDSGLPVLKVLALGNYVFSHEWQIYWIASLGRKNDSGGLEELYLDDCIILFRAEMQGHLDTGTTIIGTDSGGSSMEISNDRYPSKKQFTTNDEEEAEWDDVTVEFDIRWHAVFSHWKNTMRGLKILKVGSGSWGEEHVDAIIDAEFWHQNANKDAEELDIAISTYRRKRDKFRTELAAQVFLNFAAPGPNHKVAGAHEPQVRYKDGVGLDQVSQKFLRYYKYDMGMCPQWLEEDEEGEEQEDGGLWDVGTTEEDWNALLELLDTVEARRFGLPLQGLQGRDLQSALRENERLLVL</sequence>
<evidence type="ECO:0000313" key="2">
    <source>
        <dbReference type="EMBL" id="EQB51948.1"/>
    </source>
</evidence>
<dbReference type="PROSITE" id="PS50181">
    <property type="entry name" value="FBOX"/>
    <property type="match status" value="1"/>
</dbReference>